<evidence type="ECO:0000256" key="1">
    <source>
        <dbReference type="ARBA" id="ARBA00004141"/>
    </source>
</evidence>
<gene>
    <name evidence="5" type="ORF">ICC18_05630</name>
</gene>
<organism evidence="5 6">
    <name type="scientific">Paenibacillus sedimenti</name>
    <dbReference type="NCBI Taxonomy" id="2770274"/>
    <lineage>
        <taxon>Bacteria</taxon>
        <taxon>Bacillati</taxon>
        <taxon>Bacillota</taxon>
        <taxon>Bacilli</taxon>
        <taxon>Bacillales</taxon>
        <taxon>Paenibacillaceae</taxon>
        <taxon>Paenibacillus</taxon>
    </lineage>
</organism>
<evidence type="ECO:0000313" key="6">
    <source>
        <dbReference type="Proteomes" id="UP000650466"/>
    </source>
</evidence>
<dbReference type="Gene3D" id="1.10.3720.10">
    <property type="entry name" value="MetI-like"/>
    <property type="match status" value="1"/>
</dbReference>
<accession>A0A926KNY0</accession>
<dbReference type="SUPFAM" id="SSF161098">
    <property type="entry name" value="MetI-like"/>
    <property type="match status" value="1"/>
</dbReference>
<evidence type="ECO:0000256" key="3">
    <source>
        <dbReference type="ARBA" id="ARBA00022989"/>
    </source>
</evidence>
<evidence type="ECO:0000256" key="4">
    <source>
        <dbReference type="ARBA" id="ARBA00023136"/>
    </source>
</evidence>
<keyword evidence="3" id="KW-1133">Transmembrane helix</keyword>
<dbReference type="EMBL" id="JACVVD010000002">
    <property type="protein sequence ID" value="MBD0379589.1"/>
    <property type="molecule type" value="Genomic_DNA"/>
</dbReference>
<dbReference type="AlphaFoldDB" id="A0A926KNY0"/>
<dbReference type="Proteomes" id="UP000650466">
    <property type="component" value="Unassembled WGS sequence"/>
</dbReference>
<keyword evidence="2" id="KW-0812">Transmembrane</keyword>
<evidence type="ECO:0000256" key="2">
    <source>
        <dbReference type="ARBA" id="ARBA00022692"/>
    </source>
</evidence>
<dbReference type="GO" id="GO:0016020">
    <property type="term" value="C:membrane"/>
    <property type="evidence" value="ECO:0007669"/>
    <property type="project" value="UniProtKB-SubCell"/>
</dbReference>
<reference evidence="5" key="1">
    <citation type="submission" date="2020-09" db="EMBL/GenBank/DDBJ databases">
        <title>Draft Genome Sequence of Paenibacillus sp. WST5.</title>
        <authorList>
            <person name="Bao Z."/>
        </authorList>
    </citation>
    <scope>NUCLEOTIDE SEQUENCE</scope>
    <source>
        <strain evidence="5">WST5</strain>
    </source>
</reference>
<name>A0A926KNY0_9BACL</name>
<comment type="subcellular location">
    <subcellularLocation>
        <location evidence="1">Membrane</location>
        <topology evidence="1">Multi-pass membrane protein</topology>
    </subcellularLocation>
</comment>
<keyword evidence="6" id="KW-1185">Reference proteome</keyword>
<comment type="caution">
    <text evidence="5">The sequence shown here is derived from an EMBL/GenBank/DDBJ whole genome shotgun (WGS) entry which is preliminary data.</text>
</comment>
<proteinExistence type="predicted"/>
<keyword evidence="4" id="KW-0472">Membrane</keyword>
<protein>
    <submittedName>
        <fullName evidence="5">Uncharacterized protein</fullName>
    </submittedName>
</protein>
<sequence length="64" mass="7230">MVIFVFLSAWNEFTMALILITKESLKTLPLGLLFFQGQFTTNWGRDGSGDDDCQLADRTRLCAL</sequence>
<evidence type="ECO:0000313" key="5">
    <source>
        <dbReference type="EMBL" id="MBD0379589.1"/>
    </source>
</evidence>
<dbReference type="InterPro" id="IPR035906">
    <property type="entry name" value="MetI-like_sf"/>
</dbReference>